<dbReference type="Proteomes" id="UP000284902">
    <property type="component" value="Unassembled WGS sequence"/>
</dbReference>
<organism evidence="1 4">
    <name type="scientific">[Ruminococcus] lactaris</name>
    <dbReference type="NCBI Taxonomy" id="46228"/>
    <lineage>
        <taxon>Bacteria</taxon>
        <taxon>Bacillati</taxon>
        <taxon>Bacillota</taxon>
        <taxon>Clostridia</taxon>
        <taxon>Lachnospirales</taxon>
        <taxon>Lachnospiraceae</taxon>
        <taxon>Mediterraneibacter</taxon>
    </lineage>
</organism>
<evidence type="ECO:0000313" key="5">
    <source>
        <dbReference type="Proteomes" id="UP000284902"/>
    </source>
</evidence>
<proteinExistence type="predicted"/>
<dbReference type="EMBL" id="QRMI01000012">
    <property type="protein sequence ID" value="RHJ62058.1"/>
    <property type="molecule type" value="Genomic_DNA"/>
</dbReference>
<dbReference type="AlphaFoldDB" id="A0A3E4LVG2"/>
<evidence type="ECO:0000313" key="1">
    <source>
        <dbReference type="EMBL" id="RGK41448.1"/>
    </source>
</evidence>
<sequence>MNQRKLDDLDFYEKYLLNAGQAERDKYIEEHPDFLNDYPVSYEHRELLQDELYRKLLRRIRAYETGEKAEKKE</sequence>
<dbReference type="EMBL" id="QSQN01000008">
    <property type="protein sequence ID" value="RGK41448.1"/>
    <property type="molecule type" value="Genomic_DNA"/>
</dbReference>
<dbReference type="GeneID" id="77333776"/>
<dbReference type="RefSeq" id="WP_005609621.1">
    <property type="nucleotide sequence ID" value="NZ_CABKOA010000036.1"/>
</dbReference>
<dbReference type="Proteomes" id="UP000260793">
    <property type="component" value="Unassembled WGS sequence"/>
</dbReference>
<evidence type="ECO:0000313" key="2">
    <source>
        <dbReference type="EMBL" id="RHF62932.1"/>
    </source>
</evidence>
<gene>
    <name evidence="3" type="ORF">DW116_05955</name>
    <name evidence="2" type="ORF">DW672_01960</name>
    <name evidence="1" type="ORF">DXD17_04090</name>
</gene>
<reference evidence="4 5" key="1">
    <citation type="submission" date="2018-08" db="EMBL/GenBank/DDBJ databases">
        <title>A genome reference for cultivated species of the human gut microbiota.</title>
        <authorList>
            <person name="Zou Y."/>
            <person name="Xue W."/>
            <person name="Luo G."/>
        </authorList>
    </citation>
    <scope>NUCLEOTIDE SEQUENCE [LARGE SCALE GENOMIC DNA]</scope>
    <source>
        <strain evidence="3 6">AM09-9</strain>
        <strain evidence="2 5">AM25-1LB</strain>
        <strain evidence="1 4">TF11-7</strain>
    </source>
</reference>
<name>A0A3E4LVG2_9FIRM</name>
<evidence type="ECO:0000313" key="3">
    <source>
        <dbReference type="EMBL" id="RHJ62058.1"/>
    </source>
</evidence>
<accession>A0A3E4LVG2</accession>
<dbReference type="EMBL" id="QRHG01000003">
    <property type="protein sequence ID" value="RHF62932.1"/>
    <property type="molecule type" value="Genomic_DNA"/>
</dbReference>
<dbReference type="Proteomes" id="UP000285832">
    <property type="component" value="Unassembled WGS sequence"/>
</dbReference>
<comment type="caution">
    <text evidence="1">The sequence shown here is derived from an EMBL/GenBank/DDBJ whole genome shotgun (WGS) entry which is preliminary data.</text>
</comment>
<evidence type="ECO:0000313" key="6">
    <source>
        <dbReference type="Proteomes" id="UP000285832"/>
    </source>
</evidence>
<protein>
    <submittedName>
        <fullName evidence="1">Uncharacterized protein</fullName>
    </submittedName>
</protein>
<evidence type="ECO:0000313" key="4">
    <source>
        <dbReference type="Proteomes" id="UP000260793"/>
    </source>
</evidence>